<evidence type="ECO:0000256" key="6">
    <source>
        <dbReference type="ARBA" id="ARBA00022989"/>
    </source>
</evidence>
<dbReference type="GO" id="GO:0005886">
    <property type="term" value="C:plasma membrane"/>
    <property type="evidence" value="ECO:0007669"/>
    <property type="project" value="UniProtKB-SubCell"/>
</dbReference>
<organism evidence="9 10">
    <name type="scientific">Litoribrevibacter albus</name>
    <dbReference type="NCBI Taxonomy" id="1473156"/>
    <lineage>
        <taxon>Bacteria</taxon>
        <taxon>Pseudomonadati</taxon>
        <taxon>Pseudomonadota</taxon>
        <taxon>Gammaproteobacteria</taxon>
        <taxon>Oceanospirillales</taxon>
        <taxon>Oceanospirillaceae</taxon>
        <taxon>Litoribrevibacter</taxon>
    </lineage>
</organism>
<evidence type="ECO:0000256" key="3">
    <source>
        <dbReference type="ARBA" id="ARBA00022448"/>
    </source>
</evidence>
<keyword evidence="6 8" id="KW-1133">Transmembrane helix</keyword>
<reference evidence="9" key="1">
    <citation type="journal article" date="2014" name="Int. J. Syst. Evol. Microbiol.">
        <title>Complete genome sequence of Corynebacterium casei LMG S-19264T (=DSM 44701T), isolated from a smear-ripened cheese.</title>
        <authorList>
            <consortium name="US DOE Joint Genome Institute (JGI-PGF)"/>
            <person name="Walter F."/>
            <person name="Albersmeier A."/>
            <person name="Kalinowski J."/>
            <person name="Ruckert C."/>
        </authorList>
    </citation>
    <scope>NUCLEOTIDE SEQUENCE</scope>
    <source>
        <strain evidence="9">NBRC 110071</strain>
    </source>
</reference>
<dbReference type="PANTHER" id="PTHR21716:SF53">
    <property type="entry name" value="PERMEASE PERM-RELATED"/>
    <property type="match status" value="1"/>
</dbReference>
<evidence type="ECO:0000256" key="8">
    <source>
        <dbReference type="SAM" id="Phobius"/>
    </source>
</evidence>
<dbReference type="GO" id="GO:0055085">
    <property type="term" value="P:transmembrane transport"/>
    <property type="evidence" value="ECO:0007669"/>
    <property type="project" value="TreeGrafter"/>
</dbReference>
<evidence type="ECO:0000313" key="10">
    <source>
        <dbReference type="Proteomes" id="UP001161389"/>
    </source>
</evidence>
<keyword evidence="3" id="KW-0813">Transport</keyword>
<protein>
    <submittedName>
        <fullName evidence="9">AI-2E family transporter</fullName>
    </submittedName>
</protein>
<comment type="subcellular location">
    <subcellularLocation>
        <location evidence="1">Cell membrane</location>
        <topology evidence="1">Multi-pass membrane protein</topology>
    </subcellularLocation>
</comment>
<reference evidence="9" key="2">
    <citation type="submission" date="2023-01" db="EMBL/GenBank/DDBJ databases">
        <title>Draft genome sequence of Litoribrevibacter albus strain NBRC 110071.</title>
        <authorList>
            <person name="Sun Q."/>
            <person name="Mori K."/>
        </authorList>
    </citation>
    <scope>NUCLEOTIDE SEQUENCE</scope>
    <source>
        <strain evidence="9">NBRC 110071</strain>
    </source>
</reference>
<evidence type="ECO:0000256" key="4">
    <source>
        <dbReference type="ARBA" id="ARBA00022475"/>
    </source>
</evidence>
<feature type="transmembrane region" description="Helical" evidence="8">
    <location>
        <begin position="278"/>
        <end position="301"/>
    </location>
</feature>
<evidence type="ECO:0000313" key="9">
    <source>
        <dbReference type="EMBL" id="GLQ31234.1"/>
    </source>
</evidence>
<sequence>MINILKRWAEQYFSEEEPVVFLLLLFFTATCLWLFGSILTPVIAAVIIAYMLQGLVNLLTARGAPHVLAVSIAVVFFMGVSLALLLVLLPLVWSQLTSFFTEVPRYSTEFQSYLIGLTQKYPGQLSTDQLDEWFALAKGEIGQLGQFLVSLSVSSIPGVITILIYFVVVPLMVFFFLKDKDYFLASLQSILPKKRRMLDSVGEEMNEQIANYIRGKVIEIVIVGVATYIGFAILGLQYSVLLALLVGLSVLIPYVGATVVTVPVAAVGLIQWGTGSEFVTLMIVYLVIQALDGNILVPLLFSEAVNLHPVVIIVAVLFFGGLWGFWGIFFAIPLATLIKAIMTAWPKVASHHELADGAE</sequence>
<feature type="transmembrane region" description="Helical" evidence="8">
    <location>
        <begin position="242"/>
        <end position="266"/>
    </location>
</feature>
<dbReference type="EMBL" id="BSNM01000011">
    <property type="protein sequence ID" value="GLQ31234.1"/>
    <property type="molecule type" value="Genomic_DNA"/>
</dbReference>
<evidence type="ECO:0000256" key="5">
    <source>
        <dbReference type="ARBA" id="ARBA00022692"/>
    </source>
</evidence>
<comment type="caution">
    <text evidence="9">The sequence shown here is derived from an EMBL/GenBank/DDBJ whole genome shotgun (WGS) entry which is preliminary data.</text>
</comment>
<name>A0AA37SAU9_9GAMM</name>
<evidence type="ECO:0000256" key="2">
    <source>
        <dbReference type="ARBA" id="ARBA00009773"/>
    </source>
</evidence>
<dbReference type="Pfam" id="PF01594">
    <property type="entry name" value="AI-2E_transport"/>
    <property type="match status" value="1"/>
</dbReference>
<keyword evidence="7 8" id="KW-0472">Membrane</keyword>
<dbReference type="AlphaFoldDB" id="A0AA37SAU9"/>
<evidence type="ECO:0000256" key="1">
    <source>
        <dbReference type="ARBA" id="ARBA00004651"/>
    </source>
</evidence>
<dbReference type="InterPro" id="IPR002549">
    <property type="entry name" value="AI-2E-like"/>
</dbReference>
<gene>
    <name evidence="9" type="ORF">GCM10007876_17130</name>
</gene>
<proteinExistence type="inferred from homology"/>
<feature type="transmembrane region" description="Helical" evidence="8">
    <location>
        <begin position="156"/>
        <end position="177"/>
    </location>
</feature>
<accession>A0AA37SAU9</accession>
<dbReference type="Proteomes" id="UP001161389">
    <property type="component" value="Unassembled WGS sequence"/>
</dbReference>
<feature type="transmembrane region" description="Helical" evidence="8">
    <location>
        <begin position="217"/>
        <end position="236"/>
    </location>
</feature>
<keyword evidence="10" id="KW-1185">Reference proteome</keyword>
<feature type="transmembrane region" description="Helical" evidence="8">
    <location>
        <begin position="307"/>
        <end position="332"/>
    </location>
</feature>
<keyword evidence="5 8" id="KW-0812">Transmembrane</keyword>
<dbReference type="PANTHER" id="PTHR21716">
    <property type="entry name" value="TRANSMEMBRANE PROTEIN"/>
    <property type="match status" value="1"/>
</dbReference>
<evidence type="ECO:0000256" key="7">
    <source>
        <dbReference type="ARBA" id="ARBA00023136"/>
    </source>
</evidence>
<comment type="similarity">
    <text evidence="2">Belongs to the autoinducer-2 exporter (AI-2E) (TC 2.A.86) family.</text>
</comment>
<feature type="transmembrane region" description="Helical" evidence="8">
    <location>
        <begin position="20"/>
        <end position="36"/>
    </location>
</feature>
<feature type="transmembrane region" description="Helical" evidence="8">
    <location>
        <begin position="67"/>
        <end position="93"/>
    </location>
</feature>
<keyword evidence="4" id="KW-1003">Cell membrane</keyword>
<dbReference type="RefSeq" id="WP_284380757.1">
    <property type="nucleotide sequence ID" value="NZ_BSNM01000011.1"/>
</dbReference>
<feature type="transmembrane region" description="Helical" evidence="8">
    <location>
        <begin position="42"/>
        <end position="60"/>
    </location>
</feature>